<accession>A0ABT6WK60</accession>
<evidence type="ECO:0000256" key="3">
    <source>
        <dbReference type="ARBA" id="ARBA00023163"/>
    </source>
</evidence>
<organism evidence="6 7">
    <name type="scientific">Actinoplanes sandaracinus</name>
    <dbReference type="NCBI Taxonomy" id="3045177"/>
    <lineage>
        <taxon>Bacteria</taxon>
        <taxon>Bacillati</taxon>
        <taxon>Actinomycetota</taxon>
        <taxon>Actinomycetes</taxon>
        <taxon>Micromonosporales</taxon>
        <taxon>Micromonosporaceae</taxon>
        <taxon>Actinoplanes</taxon>
    </lineage>
</organism>
<proteinExistence type="predicted"/>
<gene>
    <name evidence="6" type="ORF">QLQ12_16010</name>
</gene>
<feature type="domain" description="HTH tetR-type" evidence="5">
    <location>
        <begin position="31"/>
        <end position="91"/>
    </location>
</feature>
<keyword evidence="7" id="KW-1185">Reference proteome</keyword>
<dbReference type="Gene3D" id="1.10.357.10">
    <property type="entry name" value="Tetracycline Repressor, domain 2"/>
    <property type="match status" value="1"/>
</dbReference>
<dbReference type="InterPro" id="IPR009057">
    <property type="entry name" value="Homeodomain-like_sf"/>
</dbReference>
<dbReference type="PANTHER" id="PTHR30055:SF234">
    <property type="entry name" value="HTH-TYPE TRANSCRIPTIONAL REGULATOR BETI"/>
    <property type="match status" value="1"/>
</dbReference>
<evidence type="ECO:0000256" key="1">
    <source>
        <dbReference type="ARBA" id="ARBA00023015"/>
    </source>
</evidence>
<evidence type="ECO:0000313" key="7">
    <source>
        <dbReference type="Proteomes" id="UP001241758"/>
    </source>
</evidence>
<dbReference type="InterPro" id="IPR050109">
    <property type="entry name" value="HTH-type_TetR-like_transc_reg"/>
</dbReference>
<dbReference type="InterPro" id="IPR001647">
    <property type="entry name" value="HTH_TetR"/>
</dbReference>
<protein>
    <submittedName>
        <fullName evidence="6">TetR/AcrR family transcriptional regulator</fullName>
    </submittedName>
</protein>
<reference evidence="6 7" key="1">
    <citation type="submission" date="2023-05" db="EMBL/GenBank/DDBJ databases">
        <title>Actinoplanes sp. NEAU-A12 genome sequencing.</title>
        <authorList>
            <person name="Wang Z.-S."/>
        </authorList>
    </citation>
    <scope>NUCLEOTIDE SEQUENCE [LARGE SCALE GENOMIC DNA]</scope>
    <source>
        <strain evidence="6 7">NEAU-A12</strain>
    </source>
</reference>
<dbReference type="SUPFAM" id="SSF46689">
    <property type="entry name" value="Homeodomain-like"/>
    <property type="match status" value="1"/>
</dbReference>
<evidence type="ECO:0000313" key="6">
    <source>
        <dbReference type="EMBL" id="MDI6100108.1"/>
    </source>
</evidence>
<evidence type="ECO:0000259" key="5">
    <source>
        <dbReference type="PROSITE" id="PS50977"/>
    </source>
</evidence>
<comment type="caution">
    <text evidence="6">The sequence shown here is derived from an EMBL/GenBank/DDBJ whole genome shotgun (WGS) entry which is preliminary data.</text>
</comment>
<evidence type="ECO:0000256" key="4">
    <source>
        <dbReference type="PROSITE-ProRule" id="PRU00335"/>
    </source>
</evidence>
<sequence length="228" mass="24892">MRTQIASGVVFTTPPSLPRGRHELAREQVLAAQRERMLIAATELLAGSGYRGFGVREICSRAAVSRAAFYECFADKDACVYAAYDRFIAVLVERLAADDARFAAGDGPDWAGCVRGFVATYLAILESDPVAARAFGVEMEALGRTARERRRTALTRLAGFIRELREKRFPGTATAVPLSAYLGAIHALRQIASDALDAEPEPDLTALVPELSAWLCRMVDEPAQEETR</sequence>
<dbReference type="Proteomes" id="UP001241758">
    <property type="component" value="Unassembled WGS sequence"/>
</dbReference>
<dbReference type="PROSITE" id="PS50977">
    <property type="entry name" value="HTH_TETR_2"/>
    <property type="match status" value="1"/>
</dbReference>
<dbReference type="EMBL" id="JASCTH010000009">
    <property type="protein sequence ID" value="MDI6100108.1"/>
    <property type="molecule type" value="Genomic_DNA"/>
</dbReference>
<dbReference type="RefSeq" id="WP_282760708.1">
    <property type="nucleotide sequence ID" value="NZ_JASCTH010000009.1"/>
</dbReference>
<keyword evidence="2 4" id="KW-0238">DNA-binding</keyword>
<dbReference type="PANTHER" id="PTHR30055">
    <property type="entry name" value="HTH-TYPE TRANSCRIPTIONAL REGULATOR RUTR"/>
    <property type="match status" value="1"/>
</dbReference>
<name>A0ABT6WK60_9ACTN</name>
<dbReference type="Pfam" id="PF00440">
    <property type="entry name" value="TetR_N"/>
    <property type="match status" value="1"/>
</dbReference>
<feature type="DNA-binding region" description="H-T-H motif" evidence="4">
    <location>
        <begin position="54"/>
        <end position="73"/>
    </location>
</feature>
<evidence type="ECO:0000256" key="2">
    <source>
        <dbReference type="ARBA" id="ARBA00023125"/>
    </source>
</evidence>
<keyword evidence="3" id="KW-0804">Transcription</keyword>
<keyword evidence="1" id="KW-0805">Transcription regulation</keyword>